<proteinExistence type="predicted"/>
<organism evidence="1">
    <name type="scientific">Opuntia streptacantha</name>
    <name type="common">Prickly pear cactus</name>
    <name type="synonym">Opuntia cardona</name>
    <dbReference type="NCBI Taxonomy" id="393608"/>
    <lineage>
        <taxon>Eukaryota</taxon>
        <taxon>Viridiplantae</taxon>
        <taxon>Streptophyta</taxon>
        <taxon>Embryophyta</taxon>
        <taxon>Tracheophyta</taxon>
        <taxon>Spermatophyta</taxon>
        <taxon>Magnoliopsida</taxon>
        <taxon>eudicotyledons</taxon>
        <taxon>Gunneridae</taxon>
        <taxon>Pentapetalae</taxon>
        <taxon>Caryophyllales</taxon>
        <taxon>Cactineae</taxon>
        <taxon>Cactaceae</taxon>
        <taxon>Opuntioideae</taxon>
        <taxon>Opuntia</taxon>
    </lineage>
</organism>
<sequence length="127" mass="14739">MKVTKWVELSSSIIADWCFWMKLRVLFYVKSSSIEKMETTFDLVCFFGWLKQFNHSHPPSTNFNQLHPFTTPYLPLKETDSTEKLSLKQSSILSHYSSIKAVHSLSKNFELFSVSFSTTSQIKIYGP</sequence>
<protein>
    <submittedName>
        <fullName evidence="1">Uncharacterized protein</fullName>
    </submittedName>
</protein>
<evidence type="ECO:0000313" key="1">
    <source>
        <dbReference type="EMBL" id="MBA4645412.1"/>
    </source>
</evidence>
<reference evidence="1" key="1">
    <citation type="journal article" date="2013" name="J. Plant Res.">
        <title>Effect of fungi and light on seed germination of three Opuntia species from semiarid lands of central Mexico.</title>
        <authorList>
            <person name="Delgado-Sanchez P."/>
            <person name="Jimenez-Bremont J.F."/>
            <person name="Guerrero-Gonzalez Mde L."/>
            <person name="Flores J."/>
        </authorList>
    </citation>
    <scope>NUCLEOTIDE SEQUENCE</scope>
    <source>
        <tissue evidence="1">Cladode</tissue>
    </source>
</reference>
<dbReference type="AlphaFoldDB" id="A0A7C8ZK42"/>
<name>A0A7C8ZK42_OPUST</name>
<accession>A0A7C8ZK42</accession>
<reference evidence="1" key="2">
    <citation type="submission" date="2020-07" db="EMBL/GenBank/DDBJ databases">
        <authorList>
            <person name="Vera ALvarez R."/>
            <person name="Arias-Moreno D.M."/>
            <person name="Jimenez-Jacinto V."/>
            <person name="Jimenez-Bremont J.F."/>
            <person name="Swaminathan K."/>
            <person name="Moose S.P."/>
            <person name="Guerrero-Gonzalez M.L."/>
            <person name="Marino-Ramirez L."/>
            <person name="Landsman D."/>
            <person name="Rodriguez-Kessler M."/>
            <person name="Delgado-Sanchez P."/>
        </authorList>
    </citation>
    <scope>NUCLEOTIDE SEQUENCE</scope>
    <source>
        <tissue evidence="1">Cladode</tissue>
    </source>
</reference>
<dbReference type="EMBL" id="GISG01142121">
    <property type="protein sequence ID" value="MBA4645412.1"/>
    <property type="molecule type" value="Transcribed_RNA"/>
</dbReference>